<dbReference type="Proteomes" id="UP000242638">
    <property type="component" value="Unassembled WGS sequence"/>
</dbReference>
<reference evidence="2" key="1">
    <citation type="submission" date="2013-11" db="EMBL/GenBank/DDBJ databases">
        <title>The genomic landscape of the Guanapo guppy.</title>
        <authorList>
            <person name="Kuenstner A."/>
            <person name="Dreyer C."/>
        </authorList>
    </citation>
    <scope>NUCLEOTIDE SEQUENCE</scope>
    <source>
        <strain evidence="2">Guanapo</strain>
    </source>
</reference>
<reference evidence="1" key="3">
    <citation type="submission" date="2025-09" db="UniProtKB">
        <authorList>
            <consortium name="Ensembl"/>
        </authorList>
    </citation>
    <scope>IDENTIFICATION</scope>
    <source>
        <strain evidence="1">Guanapo</strain>
    </source>
</reference>
<evidence type="ECO:0000313" key="2">
    <source>
        <dbReference type="Proteomes" id="UP000242638"/>
    </source>
</evidence>
<proteinExistence type="predicted"/>
<dbReference type="PANTHER" id="PTHR19446">
    <property type="entry name" value="REVERSE TRANSCRIPTASES"/>
    <property type="match status" value="1"/>
</dbReference>
<dbReference type="AlphaFoldDB" id="A0A3P9N8A8"/>
<keyword evidence="2" id="KW-1185">Reference proteome</keyword>
<dbReference type="OMA" id="CISCENA"/>
<protein>
    <recommendedName>
        <fullName evidence="3">Reverse transcriptase domain-containing protein</fullName>
    </recommendedName>
</protein>
<dbReference type="GeneTree" id="ENSGT01120000272475"/>
<accession>A0A3P9N8A8</accession>
<evidence type="ECO:0000313" key="1">
    <source>
        <dbReference type="Ensembl" id="ENSPREP00000005768.1"/>
    </source>
</evidence>
<organism evidence="1 2">
    <name type="scientific">Poecilia reticulata</name>
    <name type="common">Guppy</name>
    <name type="synonym">Acanthophacelus reticulatus</name>
    <dbReference type="NCBI Taxonomy" id="8081"/>
    <lineage>
        <taxon>Eukaryota</taxon>
        <taxon>Metazoa</taxon>
        <taxon>Chordata</taxon>
        <taxon>Craniata</taxon>
        <taxon>Vertebrata</taxon>
        <taxon>Euteleostomi</taxon>
        <taxon>Actinopterygii</taxon>
        <taxon>Neopterygii</taxon>
        <taxon>Teleostei</taxon>
        <taxon>Neoteleostei</taxon>
        <taxon>Acanthomorphata</taxon>
        <taxon>Ovalentaria</taxon>
        <taxon>Atherinomorphae</taxon>
        <taxon>Cyprinodontiformes</taxon>
        <taxon>Poeciliidae</taxon>
        <taxon>Poeciliinae</taxon>
        <taxon>Poecilia</taxon>
    </lineage>
</organism>
<dbReference type="Ensembl" id="ENSPRET00000005849.1">
    <property type="protein sequence ID" value="ENSPREP00000005768.1"/>
    <property type="gene ID" value="ENSPREG00000004017.1"/>
</dbReference>
<evidence type="ECO:0008006" key="3">
    <source>
        <dbReference type="Google" id="ProtNLM"/>
    </source>
</evidence>
<reference evidence="1" key="2">
    <citation type="submission" date="2025-08" db="UniProtKB">
        <authorList>
            <consortium name="Ensembl"/>
        </authorList>
    </citation>
    <scope>IDENTIFICATION</scope>
    <source>
        <strain evidence="1">Guanapo</strain>
    </source>
</reference>
<name>A0A3P9N8A8_POERE</name>
<sequence>METFFSKIKLPNLPEDKKKDLNAEISEAEVKRAIRSLQGGKAPGPDGLTSEFYKIFMDLLSKSYLSMLNDSFGTSVLPTSLREGNIYLILKKSKPPENCGSYRPISSLNVDFLILNKSLTYSLSLL</sequence>